<feature type="non-terminal residue" evidence="2">
    <location>
        <position position="207"/>
    </location>
</feature>
<comment type="caution">
    <text evidence="2">The sequence shown here is derived from an EMBL/GenBank/DDBJ whole genome shotgun (WGS) entry which is preliminary data.</text>
</comment>
<evidence type="ECO:0000256" key="1">
    <source>
        <dbReference type="SAM" id="MobiDB-lite"/>
    </source>
</evidence>
<dbReference type="EMBL" id="JAULSR010000001">
    <property type="protein sequence ID" value="KAK0636763.1"/>
    <property type="molecule type" value="Genomic_DNA"/>
</dbReference>
<feature type="region of interest" description="Disordered" evidence="1">
    <location>
        <begin position="180"/>
        <end position="207"/>
    </location>
</feature>
<gene>
    <name evidence="2" type="ORF">B0T17DRAFT_477890</name>
</gene>
<proteinExistence type="predicted"/>
<feature type="compositionally biased region" description="Polar residues" evidence="1">
    <location>
        <begin position="193"/>
        <end position="207"/>
    </location>
</feature>
<accession>A0AA39XMH0</accession>
<evidence type="ECO:0000313" key="3">
    <source>
        <dbReference type="Proteomes" id="UP001174934"/>
    </source>
</evidence>
<protein>
    <submittedName>
        <fullName evidence="2">Uncharacterized protein</fullName>
    </submittedName>
</protein>
<feature type="non-terminal residue" evidence="2">
    <location>
        <position position="1"/>
    </location>
</feature>
<dbReference type="AlphaFoldDB" id="A0AA39XMH0"/>
<keyword evidence="3" id="KW-1185">Reference proteome</keyword>
<reference evidence="2" key="1">
    <citation type="submission" date="2023-06" db="EMBL/GenBank/DDBJ databases">
        <title>Genome-scale phylogeny and comparative genomics of the fungal order Sordariales.</title>
        <authorList>
            <consortium name="Lawrence Berkeley National Laboratory"/>
            <person name="Hensen N."/>
            <person name="Bonometti L."/>
            <person name="Westerberg I."/>
            <person name="Brannstrom I.O."/>
            <person name="Guillou S."/>
            <person name="Cros-Aarteil S."/>
            <person name="Calhoun S."/>
            <person name="Haridas S."/>
            <person name="Kuo A."/>
            <person name="Mondo S."/>
            <person name="Pangilinan J."/>
            <person name="Riley R."/>
            <person name="LaButti K."/>
            <person name="Andreopoulos B."/>
            <person name="Lipzen A."/>
            <person name="Chen C."/>
            <person name="Yanf M."/>
            <person name="Daum C."/>
            <person name="Ng V."/>
            <person name="Clum A."/>
            <person name="Steindorff A."/>
            <person name="Ohm R."/>
            <person name="Martin F."/>
            <person name="Silar P."/>
            <person name="Natvig D."/>
            <person name="Lalanne C."/>
            <person name="Gautier V."/>
            <person name="Ament-velasquez S.L."/>
            <person name="Kruys A."/>
            <person name="Hutchinson M.I."/>
            <person name="Powell A.J."/>
            <person name="Barry K."/>
            <person name="Miller A.N."/>
            <person name="Grigoriev I.V."/>
            <person name="Debuchy R."/>
            <person name="Gladieux P."/>
            <person name="Thoren M.H."/>
            <person name="Johannesson H."/>
        </authorList>
    </citation>
    <scope>NUCLEOTIDE SEQUENCE</scope>
    <source>
        <strain evidence="2">SMH3391-2</strain>
    </source>
</reference>
<evidence type="ECO:0000313" key="2">
    <source>
        <dbReference type="EMBL" id="KAK0636763.1"/>
    </source>
</evidence>
<name>A0AA39XMH0_9PEZI</name>
<organism evidence="2 3">
    <name type="scientific">Bombardia bombarda</name>
    <dbReference type="NCBI Taxonomy" id="252184"/>
    <lineage>
        <taxon>Eukaryota</taxon>
        <taxon>Fungi</taxon>
        <taxon>Dikarya</taxon>
        <taxon>Ascomycota</taxon>
        <taxon>Pezizomycotina</taxon>
        <taxon>Sordariomycetes</taxon>
        <taxon>Sordariomycetidae</taxon>
        <taxon>Sordariales</taxon>
        <taxon>Lasiosphaeriaceae</taxon>
        <taxon>Bombardia</taxon>
    </lineage>
</organism>
<dbReference type="Proteomes" id="UP001174934">
    <property type="component" value="Unassembled WGS sequence"/>
</dbReference>
<sequence>VTSMSIILNQSRVILGPLTTTFVPPPACTVAVGACKTCNVAWLGQECVATGAQDNTDCWPTTTEGALAPEPTLYGWGFYSPGLMCPQGYASACSATAGSAGAGWPLQFKLTAGETAVGCCPSGYRCDNLNGQTCILSAATMTVPSVSCARGTSADFDFITLPNRKINVFAPMIQINYQSSDQPTTSTITSTTGPGASNTQPSSTPPA</sequence>